<keyword evidence="4 6" id="KW-0697">Rotamase</keyword>
<protein>
    <recommendedName>
        <fullName evidence="3 6">peptidylprolyl isomerase</fullName>
        <ecNumber evidence="3 6">5.2.1.8</ecNumber>
    </recommendedName>
</protein>
<evidence type="ECO:0000256" key="1">
    <source>
        <dbReference type="ARBA" id="ARBA00000971"/>
    </source>
</evidence>
<dbReference type="InterPro" id="IPR001179">
    <property type="entry name" value="PPIase_FKBP_dom"/>
</dbReference>
<feature type="region of interest" description="Disordered" evidence="7">
    <location>
        <begin position="200"/>
        <end position="220"/>
    </location>
</feature>
<feature type="compositionally biased region" description="Basic and acidic residues" evidence="7">
    <location>
        <begin position="61"/>
        <end position="73"/>
    </location>
</feature>
<dbReference type="PROSITE" id="PS50059">
    <property type="entry name" value="FKBP_PPIASE"/>
    <property type="match status" value="2"/>
</dbReference>
<evidence type="ECO:0000256" key="5">
    <source>
        <dbReference type="ARBA" id="ARBA00023235"/>
    </source>
</evidence>
<accession>A0A075JHN1</accession>
<dbReference type="Proteomes" id="UP000027986">
    <property type="component" value="Chromosome"/>
</dbReference>
<dbReference type="PROSITE" id="PS51257">
    <property type="entry name" value="PROKAR_LIPOPROTEIN"/>
    <property type="match status" value="1"/>
</dbReference>
<proteinExistence type="inferred from homology"/>
<evidence type="ECO:0000256" key="2">
    <source>
        <dbReference type="ARBA" id="ARBA00006577"/>
    </source>
</evidence>
<keyword evidence="5 6" id="KW-0413">Isomerase</keyword>
<dbReference type="GO" id="GO:0003755">
    <property type="term" value="F:peptidyl-prolyl cis-trans isomerase activity"/>
    <property type="evidence" value="ECO:0007669"/>
    <property type="project" value="UniProtKB-KW"/>
</dbReference>
<comment type="catalytic activity">
    <reaction evidence="1 6">
        <text>[protein]-peptidylproline (omega=180) = [protein]-peptidylproline (omega=0)</text>
        <dbReference type="Rhea" id="RHEA:16237"/>
        <dbReference type="Rhea" id="RHEA-COMP:10747"/>
        <dbReference type="Rhea" id="RHEA-COMP:10748"/>
        <dbReference type="ChEBI" id="CHEBI:83833"/>
        <dbReference type="ChEBI" id="CHEBI:83834"/>
        <dbReference type="EC" id="5.2.1.8"/>
    </reaction>
</comment>
<evidence type="ECO:0000259" key="9">
    <source>
        <dbReference type="PROSITE" id="PS50059"/>
    </source>
</evidence>
<dbReference type="PANTHER" id="PTHR43811">
    <property type="entry name" value="FKBP-TYPE PEPTIDYL-PROLYL CIS-TRANS ISOMERASE FKPA"/>
    <property type="match status" value="1"/>
</dbReference>
<dbReference type="KEGG" id="dni:HX89_07360"/>
<evidence type="ECO:0000256" key="4">
    <source>
        <dbReference type="ARBA" id="ARBA00023110"/>
    </source>
</evidence>
<dbReference type="RefSeq" id="WP_038568115.1">
    <property type="nucleotide sequence ID" value="NZ_CP008889.1"/>
</dbReference>
<dbReference type="Pfam" id="PF00254">
    <property type="entry name" value="FKBP_C"/>
    <property type="match status" value="1"/>
</dbReference>
<comment type="similarity">
    <text evidence="2">Belongs to the FKBP-type PPIase family.</text>
</comment>
<feature type="compositionally biased region" description="Polar residues" evidence="7">
    <location>
        <begin position="87"/>
        <end position="101"/>
    </location>
</feature>
<dbReference type="GeneID" id="41840971"/>
<dbReference type="EC" id="5.2.1.8" evidence="3 6"/>
<reference evidence="10 11" key="1">
    <citation type="submission" date="2014-07" db="EMBL/GenBank/DDBJ databases">
        <title>Genome Sequencing of Dermacoccus nishinomiyaensis.</title>
        <authorList>
            <person name="Hong K.W."/>
            <person name="Chan K.G."/>
        </authorList>
    </citation>
    <scope>NUCLEOTIDE SEQUENCE [LARGE SCALE GENOMIC DNA]</scope>
    <source>
        <strain evidence="10 11">M25</strain>
    </source>
</reference>
<name>A0A075JHN1_9MICO</name>
<evidence type="ECO:0000256" key="7">
    <source>
        <dbReference type="SAM" id="MobiDB-lite"/>
    </source>
</evidence>
<feature type="compositionally biased region" description="Low complexity" evidence="7">
    <location>
        <begin position="29"/>
        <end position="57"/>
    </location>
</feature>
<feature type="domain" description="PPIase FKBP-type" evidence="9">
    <location>
        <begin position="107"/>
        <end position="196"/>
    </location>
</feature>
<dbReference type="PANTHER" id="PTHR43811:SF19">
    <property type="entry name" value="39 KDA FK506-BINDING NUCLEAR PROTEIN"/>
    <property type="match status" value="1"/>
</dbReference>
<feature type="chain" id="PRO_5039317216" description="peptidylprolyl isomerase" evidence="8">
    <location>
        <begin position="20"/>
        <end position="349"/>
    </location>
</feature>
<evidence type="ECO:0000313" key="11">
    <source>
        <dbReference type="Proteomes" id="UP000027986"/>
    </source>
</evidence>
<evidence type="ECO:0000313" key="10">
    <source>
        <dbReference type="EMBL" id="AIF40787.1"/>
    </source>
</evidence>
<dbReference type="Gene3D" id="3.10.50.40">
    <property type="match status" value="2"/>
</dbReference>
<dbReference type="eggNOG" id="COG0545">
    <property type="taxonomic scope" value="Bacteria"/>
</dbReference>
<sequence>MTSPKRLLALAALPIVFLAGCGNDDSKASKSSSGSSGASASSNASSPSSSSGLSAPATKGNLDDVKVDTKDAAKPTVSIPKDKLPFGTSSTKPKILTQGSGKTVGDNDIVKANFVMVNGTTGKTIGSTFGETVPSFNMSDNNNLPGIISTLKGQKAGTKLVVSLPPKDSFGAAGNVKIGVGANDNLVLYMEIKATDTPLKEAQGTTKDAPADMPKVSVPAGQGKQASITVAKGAKAPTSLKTATLIEGNGKKVASGDSVAVSYTGQIWGTSTIFDATAKHNDGGKPSVFVIGKGQVITGWDKALVGQKVGSRVLVVVPPSEGYGKDGNQQAGIKGTDTLVFVVDILAAN</sequence>
<feature type="signal peptide" evidence="8">
    <location>
        <begin position="1"/>
        <end position="19"/>
    </location>
</feature>
<evidence type="ECO:0000256" key="6">
    <source>
        <dbReference type="PROSITE-ProRule" id="PRU00277"/>
    </source>
</evidence>
<organism evidence="10 11">
    <name type="scientific">Dermacoccus nishinomiyaensis</name>
    <dbReference type="NCBI Taxonomy" id="1274"/>
    <lineage>
        <taxon>Bacteria</taxon>
        <taxon>Bacillati</taxon>
        <taxon>Actinomycetota</taxon>
        <taxon>Actinomycetes</taxon>
        <taxon>Micrococcales</taxon>
        <taxon>Dermacoccaceae</taxon>
        <taxon>Dermacoccus</taxon>
    </lineage>
</organism>
<dbReference type="HOGENOM" id="CLU_053307_3_0_11"/>
<gene>
    <name evidence="10" type="ORF">HX89_07360</name>
</gene>
<feature type="region of interest" description="Disordered" evidence="7">
    <location>
        <begin position="24"/>
        <end position="101"/>
    </location>
</feature>
<dbReference type="OrthoDB" id="25996at2"/>
<dbReference type="InterPro" id="IPR046357">
    <property type="entry name" value="PPIase_dom_sf"/>
</dbReference>
<evidence type="ECO:0000256" key="8">
    <source>
        <dbReference type="SAM" id="SignalP"/>
    </source>
</evidence>
<keyword evidence="8" id="KW-0732">Signal</keyword>
<evidence type="ECO:0000256" key="3">
    <source>
        <dbReference type="ARBA" id="ARBA00013194"/>
    </source>
</evidence>
<feature type="domain" description="PPIase FKBP-type" evidence="9">
    <location>
        <begin position="256"/>
        <end position="349"/>
    </location>
</feature>
<dbReference type="SUPFAM" id="SSF54534">
    <property type="entry name" value="FKBP-like"/>
    <property type="match status" value="2"/>
</dbReference>
<dbReference type="AlphaFoldDB" id="A0A075JHN1"/>
<dbReference type="EMBL" id="CP008889">
    <property type="protein sequence ID" value="AIF40787.1"/>
    <property type="molecule type" value="Genomic_DNA"/>
</dbReference>
<keyword evidence="11" id="KW-1185">Reference proteome</keyword>